<feature type="domain" description="WW" evidence="2">
    <location>
        <begin position="430"/>
        <end position="464"/>
    </location>
</feature>
<feature type="compositionally biased region" description="Low complexity" evidence="1">
    <location>
        <begin position="261"/>
        <end position="298"/>
    </location>
</feature>
<dbReference type="CDD" id="cd00201">
    <property type="entry name" value="WW"/>
    <property type="match status" value="1"/>
</dbReference>
<evidence type="ECO:0000259" key="2">
    <source>
        <dbReference type="PROSITE" id="PS50020"/>
    </source>
</evidence>
<feature type="region of interest" description="Disordered" evidence="1">
    <location>
        <begin position="221"/>
        <end position="377"/>
    </location>
</feature>
<feature type="region of interest" description="Disordered" evidence="1">
    <location>
        <begin position="591"/>
        <end position="801"/>
    </location>
</feature>
<dbReference type="AlphaFoldDB" id="A0A0G4MT38"/>
<organism evidence="3 4">
    <name type="scientific">Verticillium longisporum</name>
    <name type="common">Verticillium dahliae var. longisporum</name>
    <dbReference type="NCBI Taxonomy" id="100787"/>
    <lineage>
        <taxon>Eukaryota</taxon>
        <taxon>Fungi</taxon>
        <taxon>Dikarya</taxon>
        <taxon>Ascomycota</taxon>
        <taxon>Pezizomycotina</taxon>
        <taxon>Sordariomycetes</taxon>
        <taxon>Hypocreomycetidae</taxon>
        <taxon>Glomerellales</taxon>
        <taxon>Plectosphaerellaceae</taxon>
        <taxon>Verticillium</taxon>
    </lineage>
</organism>
<feature type="compositionally biased region" description="Low complexity" evidence="1">
    <location>
        <begin position="328"/>
        <end position="337"/>
    </location>
</feature>
<dbReference type="Proteomes" id="UP000044602">
    <property type="component" value="Unassembled WGS sequence"/>
</dbReference>
<dbReference type="SUPFAM" id="SSF51045">
    <property type="entry name" value="WW domain"/>
    <property type="match status" value="1"/>
</dbReference>
<feature type="compositionally biased region" description="Polar residues" evidence="1">
    <location>
        <begin position="704"/>
        <end position="718"/>
    </location>
</feature>
<evidence type="ECO:0000256" key="1">
    <source>
        <dbReference type="SAM" id="MobiDB-lite"/>
    </source>
</evidence>
<gene>
    <name evidence="3" type="ORF">BN1708_001437</name>
</gene>
<accession>A0A0G4MT38</accession>
<evidence type="ECO:0000313" key="4">
    <source>
        <dbReference type="Proteomes" id="UP000044602"/>
    </source>
</evidence>
<dbReference type="PROSITE" id="PS01159">
    <property type="entry name" value="WW_DOMAIN_1"/>
    <property type="match status" value="1"/>
</dbReference>
<dbReference type="InterPro" id="IPR036020">
    <property type="entry name" value="WW_dom_sf"/>
</dbReference>
<dbReference type="EMBL" id="CVQH01024749">
    <property type="protein sequence ID" value="CRK37413.1"/>
    <property type="molecule type" value="Genomic_DNA"/>
</dbReference>
<dbReference type="PROSITE" id="PS50020">
    <property type="entry name" value="WW_DOMAIN_2"/>
    <property type="match status" value="1"/>
</dbReference>
<feature type="non-terminal residue" evidence="3">
    <location>
        <position position="1"/>
    </location>
</feature>
<feature type="region of interest" description="Disordered" evidence="1">
    <location>
        <begin position="506"/>
        <end position="558"/>
    </location>
</feature>
<dbReference type="Gene3D" id="2.70.50.70">
    <property type="match status" value="1"/>
</dbReference>
<protein>
    <recommendedName>
        <fullName evidence="2">WW domain-containing protein</fullName>
    </recommendedName>
</protein>
<dbReference type="Pfam" id="PF00397">
    <property type="entry name" value="WW"/>
    <property type="match status" value="1"/>
</dbReference>
<reference evidence="3 4" key="1">
    <citation type="submission" date="2015-05" db="EMBL/GenBank/DDBJ databases">
        <authorList>
            <person name="Wang D.B."/>
            <person name="Wang M."/>
        </authorList>
    </citation>
    <scope>NUCLEOTIDE SEQUENCE [LARGE SCALE GENOMIC DNA]</scope>
    <source>
        <strain evidence="3">VL1</strain>
    </source>
</reference>
<feature type="compositionally biased region" description="Gly residues" evidence="1">
    <location>
        <begin position="517"/>
        <end position="527"/>
    </location>
</feature>
<evidence type="ECO:0000313" key="3">
    <source>
        <dbReference type="EMBL" id="CRK37413.1"/>
    </source>
</evidence>
<sequence length="801" mass="80800">DSKAHNTNTPNKKVKKRKTHTHIMYTPSLYAAFLAALTFDSVSAHMEMSWPPPLRSKKNPFAGSDIDYSMTTPLSASGSDYPCKGTLGLLGTAAAAPVASWQAGQTYNLTIEGGANHNGGSCQASLSFDGGKTFKVVKSYVGGCPPAGTSTYDFTLPDDTPAADDALFAWTWFNQVGNREMYMNCAVVSTKAGGSAKRQATSFNSRPDILVANVGNGCSTTEGSDVEFPNPGASVAKANSKTAPPVGSCGSAAGGGGGDTGASPDQGNAPNPGDGAPPASSPSKTGANPVPTTPATTPEQPGSGPVTTSTTLPGGVFIPQPSPEAPEETVVTPPAETGNAPPPAKPTTLATVTTTAGTGSAPKPTSTPGSGAGNGTNAGVQKPGAACANEGQWNCVGGSQFQRCASGLWSVLMQMAPGTSCETGISEALVMFRTGWIAQWDGASKKYYFVQLSTGVSQWDTPTDAAPTGTPAPGVEHPYGIPRQQELITHPDGSQTVRHVDGSMEPVNPPMPPDGTRGIGGQTGDRGLGSMAMNALLGGKDSSNHNANGNHGGSGSNPFGNLANQFLGGGGHGGGGAGKNALGKLGGALANSFLHSGDKPEQPQSYHSGQTTGHQPQQQQQQQHGLAGSLMGGVASMLGGNKPSHGNSNYGYSNSGSASGGYSGQAPPTSYQQPGGGANAPGSSSYQTTTPNHAPNPSFPSPPGQNGSQTSAHQTHPTYGQVPGPPPGKPPGAYGQSGGYVTPSQGGHHHQQQQPQYGHTSNGAYEASYGNGGNAPGAYPGNNPTYSQGSNQQGHGYGSQY</sequence>
<dbReference type="PANTHER" id="PTHR36182:SF1">
    <property type="entry name" value="PROTEIN, PUTATIVE (AFU_ORTHOLOGUE AFUA_6G10930)-RELATED"/>
    <property type="match status" value="1"/>
</dbReference>
<feature type="compositionally biased region" description="Polar residues" evidence="1">
    <location>
        <begin position="785"/>
        <end position="801"/>
    </location>
</feature>
<dbReference type="Gene3D" id="2.20.70.10">
    <property type="match status" value="1"/>
</dbReference>
<dbReference type="PANTHER" id="PTHR36182">
    <property type="entry name" value="PROTEIN, PUTATIVE (AFU_ORTHOLOGUE AFUA_6G10930)-RELATED"/>
    <property type="match status" value="1"/>
</dbReference>
<feature type="compositionally biased region" description="Low complexity" evidence="1">
    <location>
        <begin position="646"/>
        <end position="657"/>
    </location>
</feature>
<dbReference type="InterPro" id="IPR001202">
    <property type="entry name" value="WW_dom"/>
</dbReference>
<keyword evidence="4" id="KW-1185">Reference proteome</keyword>
<feature type="compositionally biased region" description="Low complexity" evidence="1">
    <location>
        <begin position="609"/>
        <end position="625"/>
    </location>
</feature>
<name>A0A0G4MT38_VERLO</name>
<feature type="compositionally biased region" description="Polar residues" evidence="1">
    <location>
        <begin position="686"/>
        <end position="695"/>
    </location>
</feature>
<feature type="compositionally biased region" description="Low complexity" evidence="1">
    <location>
        <begin position="346"/>
        <end position="362"/>
    </location>
</feature>
<proteinExistence type="predicted"/>